<name>A0A0A9FW99_ARUDO</name>
<dbReference type="AlphaFoldDB" id="A0A0A9FW99"/>
<reference evidence="1" key="1">
    <citation type="submission" date="2014-09" db="EMBL/GenBank/DDBJ databases">
        <authorList>
            <person name="Magalhaes I.L.F."/>
            <person name="Oliveira U."/>
            <person name="Santos F.R."/>
            <person name="Vidigal T.H.D.A."/>
            <person name="Brescovit A.D."/>
            <person name="Santos A.J."/>
        </authorList>
    </citation>
    <scope>NUCLEOTIDE SEQUENCE</scope>
    <source>
        <tissue evidence="1">Shoot tissue taken approximately 20 cm above the soil surface</tissue>
    </source>
</reference>
<evidence type="ECO:0000313" key="1">
    <source>
        <dbReference type="EMBL" id="JAE12598.1"/>
    </source>
</evidence>
<accession>A0A0A9FW99</accession>
<sequence>MKEVAFYLLVLPYLLNPGYAR</sequence>
<organism evidence="1">
    <name type="scientific">Arundo donax</name>
    <name type="common">Giant reed</name>
    <name type="synonym">Donax arundinaceus</name>
    <dbReference type="NCBI Taxonomy" id="35708"/>
    <lineage>
        <taxon>Eukaryota</taxon>
        <taxon>Viridiplantae</taxon>
        <taxon>Streptophyta</taxon>
        <taxon>Embryophyta</taxon>
        <taxon>Tracheophyta</taxon>
        <taxon>Spermatophyta</taxon>
        <taxon>Magnoliopsida</taxon>
        <taxon>Liliopsida</taxon>
        <taxon>Poales</taxon>
        <taxon>Poaceae</taxon>
        <taxon>PACMAD clade</taxon>
        <taxon>Arundinoideae</taxon>
        <taxon>Arundineae</taxon>
        <taxon>Arundo</taxon>
    </lineage>
</organism>
<reference evidence="1" key="2">
    <citation type="journal article" date="2015" name="Data Brief">
        <title>Shoot transcriptome of the giant reed, Arundo donax.</title>
        <authorList>
            <person name="Barrero R.A."/>
            <person name="Guerrero F.D."/>
            <person name="Moolhuijzen P."/>
            <person name="Goolsby J.A."/>
            <person name="Tidwell J."/>
            <person name="Bellgard S.E."/>
            <person name="Bellgard M.I."/>
        </authorList>
    </citation>
    <scope>NUCLEOTIDE SEQUENCE</scope>
    <source>
        <tissue evidence="1">Shoot tissue taken approximately 20 cm above the soil surface</tissue>
    </source>
</reference>
<proteinExistence type="predicted"/>
<protein>
    <submittedName>
        <fullName evidence="1">Uncharacterized protein</fullName>
    </submittedName>
</protein>
<dbReference type="EMBL" id="GBRH01185298">
    <property type="protein sequence ID" value="JAE12598.1"/>
    <property type="molecule type" value="Transcribed_RNA"/>
</dbReference>